<dbReference type="Gene3D" id="3.30.70.2970">
    <property type="entry name" value="Protein of unknown function (DUF541), domain 2"/>
    <property type="match status" value="1"/>
</dbReference>
<dbReference type="AlphaFoldDB" id="A0A1F6WUZ3"/>
<dbReference type="PANTHER" id="PTHR34387:SF2">
    <property type="entry name" value="SLR1258 PROTEIN"/>
    <property type="match status" value="1"/>
</dbReference>
<dbReference type="EMBL" id="MFUU01000020">
    <property type="protein sequence ID" value="OGI85702.1"/>
    <property type="molecule type" value="Genomic_DNA"/>
</dbReference>
<evidence type="ECO:0000313" key="2">
    <source>
        <dbReference type="Proteomes" id="UP000179352"/>
    </source>
</evidence>
<protein>
    <recommendedName>
        <fullName evidence="3">SIMPL domain-containing protein</fullName>
    </recommendedName>
</protein>
<accession>A0A1F6WUZ3</accession>
<dbReference type="PANTHER" id="PTHR34387">
    <property type="entry name" value="SLR1258 PROTEIN"/>
    <property type="match status" value="1"/>
</dbReference>
<name>A0A1F6WUZ3_9BACT</name>
<reference evidence="1 2" key="1">
    <citation type="journal article" date="2016" name="Nat. Commun.">
        <title>Thousands of microbial genomes shed light on interconnected biogeochemical processes in an aquifer system.</title>
        <authorList>
            <person name="Anantharaman K."/>
            <person name="Brown C.T."/>
            <person name="Hug L.A."/>
            <person name="Sharon I."/>
            <person name="Castelle C.J."/>
            <person name="Probst A.J."/>
            <person name="Thomas B.C."/>
            <person name="Singh A."/>
            <person name="Wilkins M.J."/>
            <person name="Karaoz U."/>
            <person name="Brodie E.L."/>
            <person name="Williams K.H."/>
            <person name="Hubbard S.S."/>
            <person name="Banfield J.F."/>
        </authorList>
    </citation>
    <scope>NUCLEOTIDE SEQUENCE [LARGE SCALE GENOMIC DNA]</scope>
</reference>
<organism evidence="1 2">
    <name type="scientific">Candidatus Nomurabacteria bacterium RIFCSPLOWO2_01_FULL_39_17</name>
    <dbReference type="NCBI Taxonomy" id="1801770"/>
    <lineage>
        <taxon>Bacteria</taxon>
        <taxon>Candidatus Nomuraibacteriota</taxon>
    </lineage>
</organism>
<dbReference type="Gene3D" id="3.30.110.170">
    <property type="entry name" value="Protein of unknown function (DUF541), domain 1"/>
    <property type="match status" value="1"/>
</dbReference>
<evidence type="ECO:0000313" key="1">
    <source>
        <dbReference type="EMBL" id="OGI85702.1"/>
    </source>
</evidence>
<gene>
    <name evidence="1" type="ORF">A3A01_00100</name>
</gene>
<evidence type="ECO:0008006" key="3">
    <source>
        <dbReference type="Google" id="ProtNLM"/>
    </source>
</evidence>
<dbReference type="Proteomes" id="UP000179352">
    <property type="component" value="Unassembled WGS sequence"/>
</dbReference>
<comment type="caution">
    <text evidence="1">The sequence shown here is derived from an EMBL/GenBank/DDBJ whole genome shotgun (WGS) entry which is preliminary data.</text>
</comment>
<dbReference type="GO" id="GO:0006974">
    <property type="term" value="P:DNA damage response"/>
    <property type="evidence" value="ECO:0007669"/>
    <property type="project" value="TreeGrafter"/>
</dbReference>
<dbReference type="STRING" id="1801770.A3A01_00100"/>
<sequence>MVFGLILGISIIISAGLASLTFYNIRSADYISTTGSAKKAVISDTVKWTSTITRVVKLSNVKDGYVKMDNDLKEVKNFLSTNGIPENSIYIAPVFMYEIYDNNNLAEKSYNLTQNIEVQSKDVQKITDLSKNTSSLIISKGILFSTTGLEYYYSKLPEMRIELLTDAVTDAKARASKLAEAGGKKIGALKSASSGVVQVLSANSAAISDYGT</sequence>
<dbReference type="InterPro" id="IPR052022">
    <property type="entry name" value="26kDa_periplasmic_antigen"/>
</dbReference>
<feature type="non-terminal residue" evidence="1">
    <location>
        <position position="212"/>
    </location>
</feature>
<dbReference type="InterPro" id="IPR007497">
    <property type="entry name" value="SIMPL/DUF541"/>
</dbReference>
<proteinExistence type="predicted"/>
<dbReference type="Pfam" id="PF04402">
    <property type="entry name" value="SIMPL"/>
    <property type="match status" value="1"/>
</dbReference>